<dbReference type="EMBL" id="JAQQWN010000005">
    <property type="protein sequence ID" value="KAK8084396.1"/>
    <property type="molecule type" value="Genomic_DNA"/>
</dbReference>
<organism evidence="2 3">
    <name type="scientific">Apiospora hydei</name>
    <dbReference type="NCBI Taxonomy" id="1337664"/>
    <lineage>
        <taxon>Eukaryota</taxon>
        <taxon>Fungi</taxon>
        <taxon>Dikarya</taxon>
        <taxon>Ascomycota</taxon>
        <taxon>Pezizomycotina</taxon>
        <taxon>Sordariomycetes</taxon>
        <taxon>Xylariomycetidae</taxon>
        <taxon>Amphisphaeriales</taxon>
        <taxon>Apiosporaceae</taxon>
        <taxon>Apiospora</taxon>
    </lineage>
</organism>
<comment type="caution">
    <text evidence="2">The sequence shown here is derived from an EMBL/GenBank/DDBJ whole genome shotgun (WGS) entry which is preliminary data.</text>
</comment>
<feature type="signal peptide" evidence="1">
    <location>
        <begin position="1"/>
        <end position="26"/>
    </location>
</feature>
<dbReference type="Proteomes" id="UP001433268">
    <property type="component" value="Unassembled WGS sequence"/>
</dbReference>
<feature type="chain" id="PRO_5045482868" description="Fungal N-terminal domain-containing protein" evidence="1">
    <location>
        <begin position="27"/>
        <end position="394"/>
    </location>
</feature>
<evidence type="ECO:0000313" key="2">
    <source>
        <dbReference type="EMBL" id="KAK8084396.1"/>
    </source>
</evidence>
<reference evidence="2 3" key="1">
    <citation type="submission" date="2023-01" db="EMBL/GenBank/DDBJ databases">
        <title>Analysis of 21 Apiospora genomes using comparative genomics revels a genus with tremendous synthesis potential of carbohydrate active enzymes and secondary metabolites.</title>
        <authorList>
            <person name="Sorensen T."/>
        </authorList>
    </citation>
    <scope>NUCLEOTIDE SEQUENCE [LARGE SCALE GENOMIC DNA]</scope>
    <source>
        <strain evidence="2 3">CBS 114990</strain>
    </source>
</reference>
<keyword evidence="1" id="KW-0732">Signal</keyword>
<accession>A0ABR1WPM4</accession>
<evidence type="ECO:0000313" key="3">
    <source>
        <dbReference type="Proteomes" id="UP001433268"/>
    </source>
</evidence>
<proteinExistence type="predicted"/>
<dbReference type="RefSeq" id="XP_066668905.1">
    <property type="nucleotide sequence ID" value="XM_066809982.1"/>
</dbReference>
<keyword evidence="3" id="KW-1185">Reference proteome</keyword>
<name>A0ABR1WPM4_9PEZI</name>
<evidence type="ECO:0000256" key="1">
    <source>
        <dbReference type="SAM" id="SignalP"/>
    </source>
</evidence>
<protein>
    <recommendedName>
        <fullName evidence="4">Fungal N-terminal domain-containing protein</fullName>
    </recommendedName>
</protein>
<dbReference type="GeneID" id="92043042"/>
<evidence type="ECO:0008006" key="4">
    <source>
        <dbReference type="Google" id="ProtNLM"/>
    </source>
</evidence>
<sequence length="394" mass="43411">MAEPLSLAASVAGLISLGLQVTGGIAKYLDAAKCRDEELSAVRQQNALLTDTLATIEKTTGKLSHLSPELAIDGIGLSITAATHETILEVQQWIPELQSGIGSVHNQLDSNFQVTMSQGLADTRTLSEKLDHAGETSQTSFDIQQEYLERIQGQGSDIVGRVAGIEQTLQTLLTTTRSVKYRPDDNVSLAITRLAAKPAVLRECCDVTSKLRNPCVCGRPRNMHRKHFQLGPWYLYSDLGTEGHLPYCPISRTGSPNAKRQYGFRYTGLTQVIKAAVGLSFVMIDGDQDRAFRITELVFNVDHTYGFGGGIISDFQQHSLAKIARLFARGKASPLAVNDCNQSLMHKSLRGYGNGFIRIRPVGESRTHCRSRRWSDADDIEFSIIQTIWQFNLS</sequence>
<gene>
    <name evidence="2" type="ORF">PG997_005667</name>
</gene>